<protein>
    <submittedName>
        <fullName evidence="2">Uncharacterized protein</fullName>
    </submittedName>
</protein>
<feature type="non-terminal residue" evidence="2">
    <location>
        <position position="266"/>
    </location>
</feature>
<organism evidence="2 3">
    <name type="scientific">Rozella allomycis (strain CSF55)</name>
    <dbReference type="NCBI Taxonomy" id="988480"/>
    <lineage>
        <taxon>Eukaryota</taxon>
        <taxon>Fungi</taxon>
        <taxon>Fungi incertae sedis</taxon>
        <taxon>Cryptomycota</taxon>
        <taxon>Cryptomycota incertae sedis</taxon>
        <taxon>Rozella</taxon>
    </lineage>
</organism>
<gene>
    <name evidence="2" type="ORF">ROZALSC1DRAFT_23317</name>
</gene>
<dbReference type="AlphaFoldDB" id="A0A4P9YGL7"/>
<keyword evidence="1" id="KW-1133">Transmembrane helix</keyword>
<keyword evidence="1" id="KW-0812">Transmembrane</keyword>
<name>A0A4P9YGL7_ROZAC</name>
<evidence type="ECO:0000313" key="2">
    <source>
        <dbReference type="EMBL" id="RKP18348.1"/>
    </source>
</evidence>
<feature type="transmembrane region" description="Helical" evidence="1">
    <location>
        <begin position="75"/>
        <end position="99"/>
    </location>
</feature>
<keyword evidence="1" id="KW-0472">Membrane</keyword>
<proteinExistence type="predicted"/>
<feature type="transmembrane region" description="Helical" evidence="1">
    <location>
        <begin position="45"/>
        <end position="63"/>
    </location>
</feature>
<sequence>MYLAIVITNSLYLFFDEFWIFLIVRLFYLVLIVTSVSYDSINHDVSILVLFSLNFLDCTLNLFGMTDLISMMTKVLVVLLISSFVSIMIAGGVGFQIMLRRVFVERICWRNVESEPMSTKDDWIVLMAKSVSFPYSWIKNLQIKSKFLKMGMWMVEGLLFSLVFGKDALEPLLVNMKIEYLKYVCKLQECNDWHSLHQDHVEFKVLAVSSTNAMIEYDEYSEDWLFTINGEFYGDYIVNKRLNLLLFKSLHPNTDYRVTIFKEGSN</sequence>
<accession>A0A4P9YGL7</accession>
<feature type="transmembrane region" description="Helical" evidence="1">
    <location>
        <begin position="18"/>
        <end position="38"/>
    </location>
</feature>
<dbReference type="Proteomes" id="UP000281549">
    <property type="component" value="Unassembled WGS sequence"/>
</dbReference>
<evidence type="ECO:0000256" key="1">
    <source>
        <dbReference type="SAM" id="Phobius"/>
    </source>
</evidence>
<reference evidence="3" key="1">
    <citation type="journal article" date="2018" name="Nat. Microbiol.">
        <title>Leveraging single-cell genomics to expand the fungal tree of life.</title>
        <authorList>
            <person name="Ahrendt S.R."/>
            <person name="Quandt C.A."/>
            <person name="Ciobanu D."/>
            <person name="Clum A."/>
            <person name="Salamov A."/>
            <person name="Andreopoulos B."/>
            <person name="Cheng J.F."/>
            <person name="Woyke T."/>
            <person name="Pelin A."/>
            <person name="Henrissat B."/>
            <person name="Reynolds N.K."/>
            <person name="Benny G.L."/>
            <person name="Smith M.E."/>
            <person name="James T.Y."/>
            <person name="Grigoriev I.V."/>
        </authorList>
    </citation>
    <scope>NUCLEOTIDE SEQUENCE [LARGE SCALE GENOMIC DNA]</scope>
    <source>
        <strain evidence="3">CSF55</strain>
    </source>
</reference>
<evidence type="ECO:0000313" key="3">
    <source>
        <dbReference type="Proteomes" id="UP000281549"/>
    </source>
</evidence>
<dbReference type="EMBL" id="ML005486">
    <property type="protein sequence ID" value="RKP18348.1"/>
    <property type="molecule type" value="Genomic_DNA"/>
</dbReference>